<dbReference type="OMA" id="THIAPSA"/>
<name>A0A1Q9D765_SYMMI</name>
<gene>
    <name evidence="2" type="ORF">AK812_SmicGene27277</name>
</gene>
<dbReference type="AlphaFoldDB" id="A0A1Q9D765"/>
<comment type="caution">
    <text evidence="2">The sequence shown here is derived from an EMBL/GenBank/DDBJ whole genome shotgun (WGS) entry which is preliminary data.</text>
</comment>
<evidence type="ECO:0000256" key="1">
    <source>
        <dbReference type="SAM" id="SignalP"/>
    </source>
</evidence>
<keyword evidence="1" id="KW-0732">Signal</keyword>
<protein>
    <submittedName>
        <fullName evidence="2">Uncharacterized protein</fullName>
    </submittedName>
</protein>
<proteinExistence type="predicted"/>
<dbReference type="EMBL" id="LSRX01000681">
    <property type="protein sequence ID" value="OLP91052.1"/>
    <property type="molecule type" value="Genomic_DNA"/>
</dbReference>
<organism evidence="2 3">
    <name type="scientific">Symbiodinium microadriaticum</name>
    <name type="common">Dinoflagellate</name>
    <name type="synonym">Zooxanthella microadriatica</name>
    <dbReference type="NCBI Taxonomy" id="2951"/>
    <lineage>
        <taxon>Eukaryota</taxon>
        <taxon>Sar</taxon>
        <taxon>Alveolata</taxon>
        <taxon>Dinophyceae</taxon>
        <taxon>Suessiales</taxon>
        <taxon>Symbiodiniaceae</taxon>
        <taxon>Symbiodinium</taxon>
    </lineage>
</organism>
<sequence>MERWAVFLMYFLSICNGQVEELPTWKFLVTLDDTLTLPAGTHGSDLMADSAFTIFVQRLLSGAMVLPITHIAPSAFVLQNATVLEDVHAEAVNAYGGVAHGKKAVRFVAELTVNSRPVALEIWRMPSLSLAGLAPWRKLHVETLTDMSIFQ</sequence>
<reference evidence="2 3" key="1">
    <citation type="submission" date="2016-02" db="EMBL/GenBank/DDBJ databases">
        <title>Genome analysis of coral dinoflagellate symbionts highlights evolutionary adaptations to a symbiotic lifestyle.</title>
        <authorList>
            <person name="Aranda M."/>
            <person name="Li Y."/>
            <person name="Liew Y.J."/>
            <person name="Baumgarten S."/>
            <person name="Simakov O."/>
            <person name="Wilson M."/>
            <person name="Piel J."/>
            <person name="Ashoor H."/>
            <person name="Bougouffa S."/>
            <person name="Bajic V.B."/>
            <person name="Ryu T."/>
            <person name="Ravasi T."/>
            <person name="Bayer T."/>
            <person name="Micklem G."/>
            <person name="Kim H."/>
            <person name="Bhak J."/>
            <person name="Lajeunesse T.C."/>
            <person name="Voolstra C.R."/>
        </authorList>
    </citation>
    <scope>NUCLEOTIDE SEQUENCE [LARGE SCALE GENOMIC DNA]</scope>
    <source>
        <strain evidence="2 3">CCMP2467</strain>
    </source>
</reference>
<feature type="chain" id="PRO_5013022912" evidence="1">
    <location>
        <begin position="18"/>
        <end position="151"/>
    </location>
</feature>
<accession>A0A1Q9D765</accession>
<feature type="signal peptide" evidence="1">
    <location>
        <begin position="1"/>
        <end position="17"/>
    </location>
</feature>
<keyword evidence="3" id="KW-1185">Reference proteome</keyword>
<evidence type="ECO:0000313" key="3">
    <source>
        <dbReference type="Proteomes" id="UP000186817"/>
    </source>
</evidence>
<dbReference type="Proteomes" id="UP000186817">
    <property type="component" value="Unassembled WGS sequence"/>
</dbReference>
<dbReference type="OrthoDB" id="408316at2759"/>
<evidence type="ECO:0000313" key="2">
    <source>
        <dbReference type="EMBL" id="OLP91052.1"/>
    </source>
</evidence>